<dbReference type="PANTHER" id="PTHR13774:SF32">
    <property type="entry name" value="ANTISENSE-ENHANCING SEQUENCE 1"/>
    <property type="match status" value="1"/>
</dbReference>
<dbReference type="OrthoDB" id="412383at2759"/>
<dbReference type="SUPFAM" id="SSF54506">
    <property type="entry name" value="Diaminopimelate epimerase-like"/>
    <property type="match status" value="1"/>
</dbReference>
<sequence length="322" mass="34823">MSTPQTLDYVTLDVFTQTPFKGNPLAVVLVPSYLSPLLSQSTKQLIAREFNYSETTFLHLPAPSTHRLNPDTAASVPTWRLDIFLTDAEVPLAGHPVIGSAFHALKNLAGTKRGRFVTKAGEVELAIDDAGEVRAVIPHDVHLHRHFRFGAADLGRQQPALARHLGQQGLEAAGIETLSIVKGMTFVFVELGSVEALGKVEMFAEKPKASELDEGWEGGVLMMMFYVRVGGEEGVTKLRTRMMEGLFEDPATGSASCGLGCLLALKEGLEGEGLRRFEMTQAVEMGRQSDIGVEVDVKGGEIKSVALKGTAVQAMKGSVRYE</sequence>
<feature type="active site" evidence="1">
    <location>
        <position position="54"/>
    </location>
</feature>
<dbReference type="Gene3D" id="3.10.310.10">
    <property type="entry name" value="Diaminopimelate Epimerase, Chain A, domain 1"/>
    <property type="match status" value="2"/>
</dbReference>
<dbReference type="PANTHER" id="PTHR13774">
    <property type="entry name" value="PHENAZINE BIOSYNTHESIS PROTEIN"/>
    <property type="match status" value="1"/>
</dbReference>
<gene>
    <name evidence="2" type="ORF">B9Z65_5495</name>
</gene>
<dbReference type="InterPro" id="IPR003719">
    <property type="entry name" value="Phenazine_PhzF-like"/>
</dbReference>
<evidence type="ECO:0000313" key="3">
    <source>
        <dbReference type="Proteomes" id="UP000243723"/>
    </source>
</evidence>
<proteinExistence type="predicted"/>
<evidence type="ECO:0000256" key="1">
    <source>
        <dbReference type="PIRSR" id="PIRSR016184-1"/>
    </source>
</evidence>
<evidence type="ECO:0000313" key="2">
    <source>
        <dbReference type="EMBL" id="PSK46527.1"/>
    </source>
</evidence>
<dbReference type="Proteomes" id="UP000243723">
    <property type="component" value="Unassembled WGS sequence"/>
</dbReference>
<comment type="caution">
    <text evidence="2">The sequence shown here is derived from an EMBL/GenBank/DDBJ whole genome shotgun (WGS) entry which is preliminary data.</text>
</comment>
<protein>
    <submittedName>
        <fullName evidence="2">NAP1-binding protein 2</fullName>
    </submittedName>
</protein>
<accession>A0A2P7ZE73</accession>
<keyword evidence="3" id="KW-1185">Reference proteome</keyword>
<dbReference type="AlphaFoldDB" id="A0A2P7ZE73"/>
<dbReference type="GO" id="GO:0005737">
    <property type="term" value="C:cytoplasm"/>
    <property type="evidence" value="ECO:0007669"/>
    <property type="project" value="TreeGrafter"/>
</dbReference>
<name>A0A2P7ZE73_9PEZI</name>
<dbReference type="NCBIfam" id="TIGR00654">
    <property type="entry name" value="PhzF_family"/>
    <property type="match status" value="1"/>
</dbReference>
<dbReference type="STRING" id="40998.A0A2P7ZE73"/>
<dbReference type="GO" id="GO:0016853">
    <property type="term" value="F:isomerase activity"/>
    <property type="evidence" value="ECO:0007669"/>
    <property type="project" value="TreeGrafter"/>
</dbReference>
<organism evidence="2 3">
    <name type="scientific">Elsinoe australis</name>
    <dbReference type="NCBI Taxonomy" id="40998"/>
    <lineage>
        <taxon>Eukaryota</taxon>
        <taxon>Fungi</taxon>
        <taxon>Dikarya</taxon>
        <taxon>Ascomycota</taxon>
        <taxon>Pezizomycotina</taxon>
        <taxon>Dothideomycetes</taxon>
        <taxon>Dothideomycetidae</taxon>
        <taxon>Myriangiales</taxon>
        <taxon>Elsinoaceae</taxon>
        <taxon>Elsinoe</taxon>
    </lineage>
</organism>
<dbReference type="EMBL" id="NHZQ01000236">
    <property type="protein sequence ID" value="PSK46527.1"/>
    <property type="molecule type" value="Genomic_DNA"/>
</dbReference>
<dbReference type="Pfam" id="PF02567">
    <property type="entry name" value="PhzC-PhzF"/>
    <property type="match status" value="1"/>
</dbReference>
<dbReference type="PIRSF" id="PIRSF016184">
    <property type="entry name" value="PhzC_PhzF"/>
    <property type="match status" value="1"/>
</dbReference>
<reference evidence="2 3" key="1">
    <citation type="submission" date="2017-05" db="EMBL/GenBank/DDBJ databases">
        <title>Draft genome sequence of Elsinoe australis.</title>
        <authorList>
            <person name="Cheng Q."/>
        </authorList>
    </citation>
    <scope>NUCLEOTIDE SEQUENCE [LARGE SCALE GENOMIC DNA]</scope>
    <source>
        <strain evidence="2 3">NL1</strain>
    </source>
</reference>